<dbReference type="EMBL" id="KQ999066">
    <property type="protein sequence ID" value="KZV42410.1"/>
    <property type="molecule type" value="Genomic_DNA"/>
</dbReference>
<accession>A0A2Z7CCI3</accession>
<proteinExistence type="predicted"/>
<keyword evidence="3" id="KW-1185">Reference proteome</keyword>
<name>A0A2Z7CCI3_9LAMI</name>
<protein>
    <submittedName>
        <fullName evidence="2">Uncharacterized protein</fullName>
    </submittedName>
</protein>
<sequence>MGNADPNKTKAGNKYEVKPHPSQLGGRHSYPVVTAPTIALDFSGTTYQSASHNVAPNQALATKPELKSQELLTRSSKESTAESAHETSNFTNTQKLLGFLNSLSLTSKLVPMGRASLKESSAAKNVKNRG</sequence>
<feature type="compositionally biased region" description="Basic and acidic residues" evidence="1">
    <location>
        <begin position="75"/>
        <end position="85"/>
    </location>
</feature>
<reference evidence="2 3" key="1">
    <citation type="journal article" date="2015" name="Proc. Natl. Acad. Sci. U.S.A.">
        <title>The resurrection genome of Boea hygrometrica: A blueprint for survival of dehydration.</title>
        <authorList>
            <person name="Xiao L."/>
            <person name="Yang G."/>
            <person name="Zhang L."/>
            <person name="Yang X."/>
            <person name="Zhao S."/>
            <person name="Ji Z."/>
            <person name="Zhou Q."/>
            <person name="Hu M."/>
            <person name="Wang Y."/>
            <person name="Chen M."/>
            <person name="Xu Y."/>
            <person name="Jin H."/>
            <person name="Xiao X."/>
            <person name="Hu G."/>
            <person name="Bao F."/>
            <person name="Hu Y."/>
            <person name="Wan P."/>
            <person name="Li L."/>
            <person name="Deng X."/>
            <person name="Kuang T."/>
            <person name="Xiang C."/>
            <person name="Zhu J.K."/>
            <person name="Oliver M.J."/>
            <person name="He Y."/>
        </authorList>
    </citation>
    <scope>NUCLEOTIDE SEQUENCE [LARGE SCALE GENOMIC DNA]</scope>
    <source>
        <strain evidence="3">cv. XS01</strain>
    </source>
</reference>
<evidence type="ECO:0000256" key="1">
    <source>
        <dbReference type="SAM" id="MobiDB-lite"/>
    </source>
</evidence>
<gene>
    <name evidence="2" type="ORF">F511_33951</name>
</gene>
<feature type="region of interest" description="Disordered" evidence="1">
    <location>
        <begin position="72"/>
        <end position="92"/>
    </location>
</feature>
<dbReference type="AlphaFoldDB" id="A0A2Z7CCI3"/>
<organism evidence="2 3">
    <name type="scientific">Dorcoceras hygrometricum</name>
    <dbReference type="NCBI Taxonomy" id="472368"/>
    <lineage>
        <taxon>Eukaryota</taxon>
        <taxon>Viridiplantae</taxon>
        <taxon>Streptophyta</taxon>
        <taxon>Embryophyta</taxon>
        <taxon>Tracheophyta</taxon>
        <taxon>Spermatophyta</taxon>
        <taxon>Magnoliopsida</taxon>
        <taxon>eudicotyledons</taxon>
        <taxon>Gunneridae</taxon>
        <taxon>Pentapetalae</taxon>
        <taxon>asterids</taxon>
        <taxon>lamiids</taxon>
        <taxon>Lamiales</taxon>
        <taxon>Gesneriaceae</taxon>
        <taxon>Didymocarpoideae</taxon>
        <taxon>Trichosporeae</taxon>
        <taxon>Loxocarpinae</taxon>
        <taxon>Dorcoceras</taxon>
    </lineage>
</organism>
<evidence type="ECO:0000313" key="2">
    <source>
        <dbReference type="EMBL" id="KZV42410.1"/>
    </source>
</evidence>
<evidence type="ECO:0000313" key="3">
    <source>
        <dbReference type="Proteomes" id="UP000250235"/>
    </source>
</evidence>
<dbReference type="Proteomes" id="UP000250235">
    <property type="component" value="Unassembled WGS sequence"/>
</dbReference>
<feature type="region of interest" description="Disordered" evidence="1">
    <location>
        <begin position="1"/>
        <end position="29"/>
    </location>
</feature>